<dbReference type="InterPro" id="IPR017868">
    <property type="entry name" value="Filamin/ABP280_repeat-like"/>
</dbReference>
<feature type="domain" description="GEX2 N-terminal Ig-like" evidence="6">
    <location>
        <begin position="34"/>
        <end position="137"/>
    </location>
</feature>
<dbReference type="PROSITE" id="PS50194">
    <property type="entry name" value="FILAMIN_REPEAT"/>
    <property type="match status" value="1"/>
</dbReference>
<feature type="repeat" description="Filamin" evidence="2">
    <location>
        <begin position="511"/>
        <end position="610"/>
    </location>
</feature>
<evidence type="ECO:0000256" key="3">
    <source>
        <dbReference type="SAM" id="MobiDB-lite"/>
    </source>
</evidence>
<dbReference type="GeneID" id="104598902"/>
<evidence type="ECO:0000256" key="1">
    <source>
        <dbReference type="ARBA" id="ARBA00022737"/>
    </source>
</evidence>
<dbReference type="Pfam" id="PF17963">
    <property type="entry name" value="Big_9"/>
    <property type="match status" value="1"/>
</dbReference>
<evidence type="ECO:0000313" key="8">
    <source>
        <dbReference type="RefSeq" id="XP_019053574.1"/>
    </source>
</evidence>
<feature type="domain" description="GEX2 N-terminal Ig-like" evidence="6">
    <location>
        <begin position="145"/>
        <end position="250"/>
    </location>
</feature>
<gene>
    <name evidence="8" type="primary">LOC104598902</name>
</gene>
<evidence type="ECO:0000256" key="5">
    <source>
        <dbReference type="SAM" id="SignalP"/>
    </source>
</evidence>
<feature type="chain" id="PRO_5010531875" evidence="5">
    <location>
        <begin position="20"/>
        <end position="1118"/>
    </location>
</feature>
<dbReference type="AlphaFoldDB" id="A0A1U8Q431"/>
<dbReference type="Proteomes" id="UP000189703">
    <property type="component" value="Unplaced"/>
</dbReference>
<dbReference type="OrthoDB" id="5334309at2759"/>
<dbReference type="InterPro" id="IPR013783">
    <property type="entry name" value="Ig-like_fold"/>
</dbReference>
<evidence type="ECO:0000256" key="4">
    <source>
        <dbReference type="SAM" id="Phobius"/>
    </source>
</evidence>
<keyword evidence="7" id="KW-1185">Reference proteome</keyword>
<dbReference type="Pfam" id="PF23616">
    <property type="entry name" value="Ig_GEX2_N"/>
    <property type="match status" value="2"/>
</dbReference>
<evidence type="ECO:0000313" key="7">
    <source>
        <dbReference type="Proteomes" id="UP000189703"/>
    </source>
</evidence>
<feature type="region of interest" description="Disordered" evidence="3">
    <location>
        <begin position="1099"/>
        <end position="1118"/>
    </location>
</feature>
<dbReference type="InParanoid" id="A0A1U8Q431"/>
<dbReference type="PANTHER" id="PTHR38537">
    <property type="entry name" value="JITTERBUG, ISOFORM N"/>
    <property type="match status" value="1"/>
</dbReference>
<evidence type="ECO:0000256" key="2">
    <source>
        <dbReference type="PROSITE-ProRule" id="PRU00087"/>
    </source>
</evidence>
<dbReference type="Gene3D" id="2.60.40.3440">
    <property type="match status" value="1"/>
</dbReference>
<protein>
    <submittedName>
        <fullName evidence="8">Protein GAMETE EXPRESSED 2 isoform X1</fullName>
    </submittedName>
</protein>
<dbReference type="InterPro" id="IPR014756">
    <property type="entry name" value="Ig_E-set"/>
</dbReference>
<dbReference type="PANTHER" id="PTHR38537:SF8">
    <property type="entry name" value="FILAMIN-A"/>
    <property type="match status" value="1"/>
</dbReference>
<dbReference type="Gene3D" id="2.60.40.10">
    <property type="entry name" value="Immunoglobulins"/>
    <property type="match status" value="3"/>
</dbReference>
<dbReference type="RefSeq" id="XP_019053574.1">
    <property type="nucleotide sequence ID" value="XM_019198029.1"/>
</dbReference>
<feature type="compositionally biased region" description="Low complexity" evidence="3">
    <location>
        <begin position="1105"/>
        <end position="1118"/>
    </location>
</feature>
<feature type="signal peptide" evidence="5">
    <location>
        <begin position="1"/>
        <end position="19"/>
    </location>
</feature>
<dbReference type="InterPro" id="IPR044801">
    <property type="entry name" value="Filamin"/>
</dbReference>
<dbReference type="SUPFAM" id="SSF81296">
    <property type="entry name" value="E set domains"/>
    <property type="match status" value="2"/>
</dbReference>
<evidence type="ECO:0000259" key="6">
    <source>
        <dbReference type="Pfam" id="PF23616"/>
    </source>
</evidence>
<organism evidence="7 8">
    <name type="scientific">Nelumbo nucifera</name>
    <name type="common">Sacred lotus</name>
    <dbReference type="NCBI Taxonomy" id="4432"/>
    <lineage>
        <taxon>Eukaryota</taxon>
        <taxon>Viridiplantae</taxon>
        <taxon>Streptophyta</taxon>
        <taxon>Embryophyta</taxon>
        <taxon>Tracheophyta</taxon>
        <taxon>Spermatophyta</taxon>
        <taxon>Magnoliopsida</taxon>
        <taxon>Proteales</taxon>
        <taxon>Nelumbonaceae</taxon>
        <taxon>Nelumbo</taxon>
    </lineage>
</organism>
<accession>A0A1U8Q431</accession>
<proteinExistence type="predicted"/>
<dbReference type="STRING" id="4432.A0A1U8Q431"/>
<keyword evidence="1" id="KW-0677">Repeat</keyword>
<dbReference type="GO" id="GO:0030036">
    <property type="term" value="P:actin cytoskeleton organization"/>
    <property type="evidence" value="ECO:0007669"/>
    <property type="project" value="InterPro"/>
</dbReference>
<sequence length="1118" mass="123443">MRFCIVILVFAVSLFTSFCTELSESGTLVERPLPKFAFSWLDDKNTFDAGDIATIKIKVLDYIVNGENLLDGYPVNLTISVNGKSGNSSYISGVFSSLGGDCTDWSISFIPITVGLFNVMINDDYFAISDSSLHFLVLPGRMYPSVCVASWTDIVNEFVAGTKAAVMILPKDAFGNNISSISAEPYSYKFMLTALYENGSLASSLNITHVDWNEFGYLVVEFVVTIAGSFKLHIEGENQSLIGSPLPLKVKSGSLDTTNCLAKWNYGTNVLQIFSKLEIFIHQKDQYGNLVPGLYEFDAEVVEKGTNLSIPIADLQFKEVIPGIQLFSFSVLEPGEFVLTIFDMEQNQSISNMPYDYTVFVGYCDELNSVINGSGLAGSIAGKSSNFSVYLNDMYHYPSPVDTATLWVKIMSKVDSSDVLANIYPVQIADGDRPMFTGEYSYGAENVIASNPALFLEPNNNNSTVSVKFQTSIFDVIYTPERSGTYEIQVFCGNIPLNGGHSFLMEVKAGEVDITLSRVVKFSPNVQNLIKNEVVVQLMDSFSNPVLSQQSKLSLVIASINNSESLSWMFSDNKDGSYVSYYLAKDVGTYEICVSFEGKYLYPCPFGAYVYSSEYFPRVYNDTLSVWEDESIAFDVLENDYFAGDNASIVESSMPRHGSLLKYGRLFRYTPHKGYFGNDSFTYTISDINGNIVSAMVIISVLGIPPQFVSSPIQLKATEDMISPRFGGFPGFEIAYSDLMENISVTLSSQSGTIFLSPMLMQFQDLAWSGLSVNKGGKEGKGLTLVGVVEVINHALQSIQYLGNENFFGEDAIHVSSMNKNGANDAQVVVSVEPINDPPFIHAPEFIMLEEDNNDGLLKRDQFDFLIGDPDLQHFPGNESYFLVTLSLEVNVGILVTSLPVHLINTTELKIKDSHQWQPLQNFVTISKHFLIKGKGIRFRGTIMDCNNVIQQLQYQGGEPGAVLTVTVNDMGNYGCCPDCAEGMSLPLFSEATVNLIRRRPMSSMVAHTMGEIIVVGFVVMFSLGVVLLIFICKCAIALVKERKRCNARKTELLKMEHFQNHTSNATSLDDATYFTACCSSPFLLRSQNSNFRQRSCRQSGTQGSCSNEYCSSQSSGD</sequence>
<feature type="transmembrane region" description="Helical" evidence="4">
    <location>
        <begin position="1013"/>
        <end position="1040"/>
    </location>
</feature>
<reference evidence="8" key="1">
    <citation type="submission" date="2025-08" db="UniProtKB">
        <authorList>
            <consortium name="RefSeq"/>
        </authorList>
    </citation>
    <scope>IDENTIFICATION</scope>
</reference>
<keyword evidence="4" id="KW-0812">Transmembrane</keyword>
<keyword evidence="5" id="KW-0732">Signal</keyword>
<dbReference type="GO" id="GO:0051015">
    <property type="term" value="F:actin filament binding"/>
    <property type="evidence" value="ECO:0007669"/>
    <property type="project" value="InterPro"/>
</dbReference>
<dbReference type="InterPro" id="IPR056434">
    <property type="entry name" value="Ig_GEX2_N"/>
</dbReference>
<keyword evidence="4" id="KW-0472">Membrane</keyword>
<dbReference type="GO" id="GO:0048235">
    <property type="term" value="P:pollen sperm cell differentiation"/>
    <property type="evidence" value="ECO:0000318"/>
    <property type="project" value="GO_Central"/>
</dbReference>
<dbReference type="OMA" id="MLMQFWQ"/>
<name>A0A1U8Q431_NELNU</name>
<keyword evidence="4" id="KW-1133">Transmembrane helix</keyword>